<protein>
    <recommendedName>
        <fullName evidence="3">PiggyBac transposable element-derived protein domain-containing protein</fullName>
    </recommendedName>
</protein>
<reference evidence="1 2" key="1">
    <citation type="journal article" date="2013" name="Genome Biol.">
        <title>Draft genome of the mountain pine beetle, Dendroctonus ponderosae Hopkins, a major forest pest.</title>
        <authorList>
            <person name="Keeling C.I."/>
            <person name="Yuen M.M."/>
            <person name="Liao N.Y."/>
            <person name="Docking T.R."/>
            <person name="Chan S.K."/>
            <person name="Taylor G.A."/>
            <person name="Palmquist D.L."/>
            <person name="Jackman S.D."/>
            <person name="Nguyen A."/>
            <person name="Li M."/>
            <person name="Henderson H."/>
            <person name="Janes J.K."/>
            <person name="Zhao Y."/>
            <person name="Pandoh P."/>
            <person name="Moore R."/>
            <person name="Sperling F.A."/>
            <person name="Huber D.P."/>
            <person name="Birol I."/>
            <person name="Jones S.J."/>
            <person name="Bohlmann J."/>
        </authorList>
    </citation>
    <scope>NUCLEOTIDE SEQUENCE</scope>
</reference>
<dbReference type="InterPro" id="IPR052638">
    <property type="entry name" value="PiggyBac_TE-derived"/>
</dbReference>
<dbReference type="PANTHER" id="PTHR47055:SF3">
    <property type="entry name" value="PHORBOL-ESTER_DAG-TYPE DOMAIN-CONTAINING PROTEIN"/>
    <property type="match status" value="1"/>
</dbReference>
<name>U4ULL4_DENPD</name>
<gene>
    <name evidence="1" type="ORF">D910_12236</name>
</gene>
<organism evidence="1 2">
    <name type="scientific">Dendroctonus ponderosae</name>
    <name type="common">Mountain pine beetle</name>
    <dbReference type="NCBI Taxonomy" id="77166"/>
    <lineage>
        <taxon>Eukaryota</taxon>
        <taxon>Metazoa</taxon>
        <taxon>Ecdysozoa</taxon>
        <taxon>Arthropoda</taxon>
        <taxon>Hexapoda</taxon>
        <taxon>Insecta</taxon>
        <taxon>Pterygota</taxon>
        <taxon>Neoptera</taxon>
        <taxon>Endopterygota</taxon>
        <taxon>Coleoptera</taxon>
        <taxon>Polyphaga</taxon>
        <taxon>Cucujiformia</taxon>
        <taxon>Curculionidae</taxon>
        <taxon>Scolytinae</taxon>
        <taxon>Dendroctonus</taxon>
    </lineage>
</organism>
<evidence type="ECO:0008006" key="3">
    <source>
        <dbReference type="Google" id="ProtNLM"/>
    </source>
</evidence>
<accession>U4ULL4</accession>
<dbReference type="PANTHER" id="PTHR47055">
    <property type="entry name" value="DDE_TNP_1_7 DOMAIN-CONTAINING PROTEIN"/>
    <property type="match status" value="1"/>
</dbReference>
<dbReference type="Proteomes" id="UP000030742">
    <property type="component" value="Unassembled WGS sequence"/>
</dbReference>
<dbReference type="EMBL" id="KB632402">
    <property type="protein sequence ID" value="ERL94964.1"/>
    <property type="molecule type" value="Genomic_DNA"/>
</dbReference>
<proteinExistence type="predicted"/>
<dbReference type="AlphaFoldDB" id="U4ULL4"/>
<sequence>MGGVDRCDHNVYLYRTAIRAKKWYFCLIVYCLDVAEQNAWHLHRLQAQPDDVKIDHLNFRRQVALSLLETNKCTKKRGRSSSYENLESRFDNQDHFLTRQEKQTRCRICHKNPNRSSHTEQQLNKLH</sequence>
<dbReference type="GO" id="GO:0043565">
    <property type="term" value="F:sequence-specific DNA binding"/>
    <property type="evidence" value="ECO:0007669"/>
    <property type="project" value="TreeGrafter"/>
</dbReference>
<dbReference type="STRING" id="77166.U4ULL4"/>
<evidence type="ECO:0000313" key="1">
    <source>
        <dbReference type="EMBL" id="ERL94964.1"/>
    </source>
</evidence>
<evidence type="ECO:0000313" key="2">
    <source>
        <dbReference type="Proteomes" id="UP000030742"/>
    </source>
</evidence>